<organism evidence="3 4">
    <name type="scientific">Tetradesmus obliquus</name>
    <name type="common">Green alga</name>
    <name type="synonym">Acutodesmus obliquus</name>
    <dbReference type="NCBI Taxonomy" id="3088"/>
    <lineage>
        <taxon>Eukaryota</taxon>
        <taxon>Viridiplantae</taxon>
        <taxon>Chlorophyta</taxon>
        <taxon>core chlorophytes</taxon>
        <taxon>Chlorophyceae</taxon>
        <taxon>CS clade</taxon>
        <taxon>Sphaeropleales</taxon>
        <taxon>Scenedesmaceae</taxon>
        <taxon>Tetradesmus</taxon>
    </lineage>
</organism>
<evidence type="ECO:0000256" key="2">
    <source>
        <dbReference type="ARBA" id="ARBA00023242"/>
    </source>
</evidence>
<dbReference type="EMBL" id="FNXT01000178">
    <property type="protein sequence ID" value="SZX61823.1"/>
    <property type="molecule type" value="Genomic_DNA"/>
</dbReference>
<dbReference type="GO" id="GO:0005634">
    <property type="term" value="C:nucleus"/>
    <property type="evidence" value="ECO:0007669"/>
    <property type="project" value="UniProtKB-SubCell"/>
</dbReference>
<comment type="subcellular location">
    <subcellularLocation>
        <location evidence="1">Nucleus</location>
    </subcellularLocation>
</comment>
<dbReference type="InterPro" id="IPR005735">
    <property type="entry name" value="Znf_LSD1"/>
</dbReference>
<keyword evidence="4" id="KW-1185">Reference proteome</keyword>
<dbReference type="NCBIfam" id="TIGR01053">
    <property type="entry name" value="LSD1"/>
    <property type="match status" value="3"/>
</dbReference>
<evidence type="ECO:0000313" key="3">
    <source>
        <dbReference type="EMBL" id="SZX61823.1"/>
    </source>
</evidence>
<dbReference type="PANTHER" id="PTHR31747">
    <property type="entry name" value="PROTEIN LSD1"/>
    <property type="match status" value="1"/>
</dbReference>
<keyword evidence="2" id="KW-0539">Nucleus</keyword>
<sequence>MQYPTPTSSGMAPIPPIAPGPHSHVTCGGCSTLLMYPQQGASQVRCSRCGHITQAPQTVDSPDQSQIVCNGCRVLLSYPRGAQSVQCSLCHTVTQVPVYGHVQCGGCSIMLMYPLGAQSVKCSVCHFVTNVCPHAAWPPGGAAPPGPVQQRPAVPPKSMQTVVVENPPTLDEQGNEVANIAVAVKDTAQ</sequence>
<proteinExistence type="predicted"/>
<protein>
    <submittedName>
        <fullName evidence="3">Uncharacterized protein</fullName>
    </submittedName>
</protein>
<evidence type="ECO:0000256" key="1">
    <source>
        <dbReference type="ARBA" id="ARBA00004123"/>
    </source>
</evidence>
<dbReference type="Proteomes" id="UP000256970">
    <property type="component" value="Unassembled WGS sequence"/>
</dbReference>
<dbReference type="STRING" id="3088.A0A383VA57"/>
<evidence type="ECO:0000313" key="4">
    <source>
        <dbReference type="Proteomes" id="UP000256970"/>
    </source>
</evidence>
<dbReference type="PANTHER" id="PTHR31747:SF3">
    <property type="entry name" value="PROTEIN LSD1"/>
    <property type="match status" value="1"/>
</dbReference>
<dbReference type="Pfam" id="PF06943">
    <property type="entry name" value="zf-LSD1"/>
    <property type="match status" value="3"/>
</dbReference>
<name>A0A383VA57_TETOB</name>
<dbReference type="InterPro" id="IPR040319">
    <property type="entry name" value="LSD1-like"/>
</dbReference>
<reference evidence="3 4" key="1">
    <citation type="submission" date="2016-10" db="EMBL/GenBank/DDBJ databases">
        <authorList>
            <person name="Cai Z."/>
        </authorList>
    </citation>
    <scope>NUCLEOTIDE SEQUENCE [LARGE SCALE GENOMIC DNA]</scope>
</reference>
<dbReference type="AlphaFoldDB" id="A0A383VA57"/>
<accession>A0A383VA57</accession>
<gene>
    <name evidence="3" type="ORF">BQ4739_LOCUS2380</name>
</gene>